<gene>
    <name evidence="6" type="ORF">J2S66_002116</name>
</gene>
<evidence type="ECO:0000259" key="4">
    <source>
        <dbReference type="Pfam" id="PF00891"/>
    </source>
</evidence>
<evidence type="ECO:0000313" key="7">
    <source>
        <dbReference type="Proteomes" id="UP001268819"/>
    </source>
</evidence>
<dbReference type="Gene3D" id="3.40.50.150">
    <property type="entry name" value="Vaccinia Virus protein VP39"/>
    <property type="match status" value="1"/>
</dbReference>
<dbReference type="InterPro" id="IPR036390">
    <property type="entry name" value="WH_DNA-bd_sf"/>
</dbReference>
<evidence type="ECO:0000256" key="2">
    <source>
        <dbReference type="ARBA" id="ARBA00022679"/>
    </source>
</evidence>
<accession>A0ABU1PSV9</accession>
<keyword evidence="3" id="KW-0949">S-adenosyl-L-methionine</keyword>
<dbReference type="InterPro" id="IPR029063">
    <property type="entry name" value="SAM-dependent_MTases_sf"/>
</dbReference>
<name>A0ABU1PSV9_9PSEU</name>
<feature type="domain" description="O-methyltransferase C-terminal" evidence="4">
    <location>
        <begin position="286"/>
        <end position="491"/>
    </location>
</feature>
<dbReference type="InterPro" id="IPR012967">
    <property type="entry name" value="COMT_dimerisation"/>
</dbReference>
<dbReference type="PANTHER" id="PTHR43712:SF2">
    <property type="entry name" value="O-METHYLTRANSFERASE CICE"/>
    <property type="match status" value="1"/>
</dbReference>
<dbReference type="PROSITE" id="PS51683">
    <property type="entry name" value="SAM_OMT_II"/>
    <property type="match status" value="1"/>
</dbReference>
<proteinExistence type="predicted"/>
<dbReference type="InterPro" id="IPR036388">
    <property type="entry name" value="WH-like_DNA-bd_sf"/>
</dbReference>
<evidence type="ECO:0000256" key="1">
    <source>
        <dbReference type="ARBA" id="ARBA00022603"/>
    </source>
</evidence>
<reference evidence="6 7" key="1">
    <citation type="submission" date="2023-07" db="EMBL/GenBank/DDBJ databases">
        <title>Sequencing the genomes of 1000 actinobacteria strains.</title>
        <authorList>
            <person name="Klenk H.-P."/>
        </authorList>
    </citation>
    <scope>NUCLEOTIDE SEQUENCE [LARGE SCALE GENOMIC DNA]</scope>
    <source>
        <strain evidence="6 7">DSM 43749</strain>
    </source>
</reference>
<comment type="caution">
    <text evidence="6">The sequence shown here is derived from an EMBL/GenBank/DDBJ whole genome shotgun (WGS) entry which is preliminary data.</text>
</comment>
<sequence length="513" mass="54512">MPRGQDVPQEDVPGTVTGARRALADAVRFVRDAGTAEALARVPRAPAGLARHLEFTHAALAVTGDVRDVVDALVGLGVAVHAPGEAHVVRGRVEGCPRGLEVAVLPGPAADGHRLVFTATTEDDVLLRGLHATLLDAGLRPDGGHHDGDATSLRFRGPTDVELRLPGPRPALLARHVGPPDRPQRAMLDLMTGAWRTRAVAAVAELGVADLLADGPRTTADLAARTGALESRLHRLLAFLAALGVFHRDGDRWSLTDVGAMLRRDAEGSQRDLARIYGGLFYRSFTGLEHTVRAGGSAFEHVHGVRPFEHFAANPADARLFEGAMAAGTSFLDLVPRLLDLPERGTVVDVGGGDGRLLGAVLGAGPGLRGIVFDRPHVVCAGRRVLDELGCGDRAEVVAGDFFHDPVPAGADLYLLSRIMHDWADESCSVILRNVRAAMPRGAVLALVERPIREDRPSSLPLAFNVHMMVNTVEGGERTTEQHRNLLAANGLTLEDVRDLPLDMAVLVARATG</sequence>
<keyword evidence="1" id="KW-0489">Methyltransferase</keyword>
<dbReference type="Proteomes" id="UP001268819">
    <property type="component" value="Unassembled WGS sequence"/>
</dbReference>
<dbReference type="Gene3D" id="1.10.287.1350">
    <property type="match status" value="1"/>
</dbReference>
<dbReference type="PANTHER" id="PTHR43712">
    <property type="entry name" value="PUTATIVE (AFU_ORTHOLOGUE AFUA_4G14580)-RELATED"/>
    <property type="match status" value="1"/>
</dbReference>
<evidence type="ECO:0000313" key="6">
    <source>
        <dbReference type="EMBL" id="MDR6593732.1"/>
    </source>
</evidence>
<evidence type="ECO:0000256" key="3">
    <source>
        <dbReference type="ARBA" id="ARBA00022691"/>
    </source>
</evidence>
<evidence type="ECO:0008006" key="8">
    <source>
        <dbReference type="Google" id="ProtNLM"/>
    </source>
</evidence>
<dbReference type="Pfam" id="PF00891">
    <property type="entry name" value="Methyltransf_2"/>
    <property type="match status" value="1"/>
</dbReference>
<dbReference type="Pfam" id="PF08100">
    <property type="entry name" value="Dimerisation"/>
    <property type="match status" value="1"/>
</dbReference>
<dbReference type="InterPro" id="IPR001077">
    <property type="entry name" value="COMT_C"/>
</dbReference>
<dbReference type="Gene3D" id="1.10.10.10">
    <property type="entry name" value="Winged helix-like DNA-binding domain superfamily/Winged helix DNA-binding domain"/>
    <property type="match status" value="1"/>
</dbReference>
<dbReference type="SUPFAM" id="SSF46785">
    <property type="entry name" value="Winged helix' DNA-binding domain"/>
    <property type="match status" value="1"/>
</dbReference>
<dbReference type="SUPFAM" id="SSF53335">
    <property type="entry name" value="S-adenosyl-L-methionine-dependent methyltransferases"/>
    <property type="match status" value="1"/>
</dbReference>
<dbReference type="InterPro" id="IPR016461">
    <property type="entry name" value="COMT-like"/>
</dbReference>
<evidence type="ECO:0000259" key="5">
    <source>
        <dbReference type="Pfam" id="PF08100"/>
    </source>
</evidence>
<feature type="domain" description="O-methyltransferase dimerisation" evidence="5">
    <location>
        <begin position="188"/>
        <end position="262"/>
    </location>
</feature>
<keyword evidence="2" id="KW-0808">Transferase</keyword>
<protein>
    <recommendedName>
        <fullName evidence="8">Methyltransferase family protein</fullName>
    </recommendedName>
</protein>
<dbReference type="CDD" id="cd02440">
    <property type="entry name" value="AdoMet_MTases"/>
    <property type="match status" value="1"/>
</dbReference>
<dbReference type="RefSeq" id="WP_310306692.1">
    <property type="nucleotide sequence ID" value="NZ_BAAAXB010000001.1"/>
</dbReference>
<keyword evidence="7" id="KW-1185">Reference proteome</keyword>
<dbReference type="EMBL" id="JAVDSG010000001">
    <property type="protein sequence ID" value="MDR6593732.1"/>
    <property type="molecule type" value="Genomic_DNA"/>
</dbReference>
<organism evidence="6 7">
    <name type="scientific">Saccharothrix longispora</name>
    <dbReference type="NCBI Taxonomy" id="33920"/>
    <lineage>
        <taxon>Bacteria</taxon>
        <taxon>Bacillati</taxon>
        <taxon>Actinomycetota</taxon>
        <taxon>Actinomycetes</taxon>
        <taxon>Pseudonocardiales</taxon>
        <taxon>Pseudonocardiaceae</taxon>
        <taxon>Saccharothrix</taxon>
    </lineage>
</organism>